<protein>
    <submittedName>
        <fullName evidence="2">DUF2760 domain-containing protein</fullName>
    </submittedName>
</protein>
<sequence>MRLISAFSYFFKILFQGEAKALAVPSSQSTASASDNTESARPEFQISQSPAVQVLSLFQANGRLIDFLQEDIHQYGDADIGAAVRDIHAGCRKVLDKHFDVQPVIAKNEGDNVELPAQFDPSRIELVGNLIKDNATETGVKGQLVHKGWAAVKTNLPTVAAGQDETIIKAAQVEVKS</sequence>
<feature type="domain" description="DUF2760" evidence="1">
    <location>
        <begin position="48"/>
        <end position="174"/>
    </location>
</feature>
<dbReference type="Proteomes" id="UP001163726">
    <property type="component" value="Chromosome"/>
</dbReference>
<gene>
    <name evidence="2" type="ORF">OLW01_02090</name>
</gene>
<evidence type="ECO:0000313" key="3">
    <source>
        <dbReference type="Proteomes" id="UP001163726"/>
    </source>
</evidence>
<dbReference type="EMBL" id="CP109965">
    <property type="protein sequence ID" value="WAJ70630.1"/>
    <property type="molecule type" value="Genomic_DNA"/>
</dbReference>
<accession>A0ABY7AQ97</accession>
<keyword evidence="3" id="KW-1185">Reference proteome</keyword>
<proteinExistence type="predicted"/>
<dbReference type="Pfam" id="PF10816">
    <property type="entry name" value="DUF2760"/>
    <property type="match status" value="1"/>
</dbReference>
<name>A0ABY7AQ97_9ALTE</name>
<reference evidence="2" key="1">
    <citation type="submission" date="2022-10" db="EMBL/GenBank/DDBJ databases">
        <title>Catenovulum adriacola sp. nov. isolated in the Harbour of Susak.</title>
        <authorList>
            <person name="Schoch T."/>
            <person name="Reich S.J."/>
            <person name="Stoeferle S."/>
            <person name="Flaiz M."/>
            <person name="Kazda M."/>
            <person name="Riedel C.U."/>
            <person name="Duerre P."/>
        </authorList>
    </citation>
    <scope>NUCLEOTIDE SEQUENCE</scope>
    <source>
        <strain evidence="2">TS8</strain>
    </source>
</reference>
<organism evidence="2 3">
    <name type="scientific">Catenovulum adriaticum</name>
    <dbReference type="NCBI Taxonomy" id="2984846"/>
    <lineage>
        <taxon>Bacteria</taxon>
        <taxon>Pseudomonadati</taxon>
        <taxon>Pseudomonadota</taxon>
        <taxon>Gammaproteobacteria</taxon>
        <taxon>Alteromonadales</taxon>
        <taxon>Alteromonadaceae</taxon>
        <taxon>Catenovulum</taxon>
    </lineage>
</organism>
<dbReference type="InterPro" id="IPR021212">
    <property type="entry name" value="DUF2760"/>
</dbReference>
<dbReference type="RefSeq" id="WP_268074980.1">
    <property type="nucleotide sequence ID" value="NZ_CP109965.1"/>
</dbReference>
<evidence type="ECO:0000259" key="1">
    <source>
        <dbReference type="Pfam" id="PF10816"/>
    </source>
</evidence>
<evidence type="ECO:0000313" key="2">
    <source>
        <dbReference type="EMBL" id="WAJ70630.1"/>
    </source>
</evidence>